<dbReference type="EMBL" id="LIYD01000005">
    <property type="protein sequence ID" value="KOS05841.1"/>
    <property type="molecule type" value="Genomic_DNA"/>
</dbReference>
<evidence type="ECO:0000313" key="2">
    <source>
        <dbReference type="Proteomes" id="UP000037755"/>
    </source>
</evidence>
<gene>
    <name evidence="1" type="ORF">AM493_07165</name>
</gene>
<protein>
    <submittedName>
        <fullName evidence="1">Uncharacterized protein</fullName>
    </submittedName>
</protein>
<reference evidence="1 2" key="1">
    <citation type="submission" date="2015-08" db="EMBL/GenBank/DDBJ databases">
        <title>Whole genome sequence of Flavobacterium akiainvivens IK-1T, from decaying Wikstroemia oahuensis, an endemic Hawaiian shrub.</title>
        <authorList>
            <person name="Wan X."/>
            <person name="Hou S."/>
            <person name="Saito J."/>
            <person name="Donachie S."/>
        </authorList>
    </citation>
    <scope>NUCLEOTIDE SEQUENCE [LARGE SCALE GENOMIC DNA]</scope>
    <source>
        <strain evidence="1 2">IK-1</strain>
    </source>
</reference>
<dbReference type="PATRIC" id="fig|1202724.3.peg.1490"/>
<name>A0A0M8MGM4_9FLAO</name>
<dbReference type="Proteomes" id="UP000037755">
    <property type="component" value="Unassembled WGS sequence"/>
</dbReference>
<organism evidence="1 2">
    <name type="scientific">Flavobacterium akiainvivens</name>
    <dbReference type="NCBI Taxonomy" id="1202724"/>
    <lineage>
        <taxon>Bacteria</taxon>
        <taxon>Pseudomonadati</taxon>
        <taxon>Bacteroidota</taxon>
        <taxon>Flavobacteriia</taxon>
        <taxon>Flavobacteriales</taxon>
        <taxon>Flavobacteriaceae</taxon>
        <taxon>Flavobacterium</taxon>
    </lineage>
</organism>
<sequence length="89" mass="10227">MKLFQMAVSRRCAKQARRFTKILRLLWNVDDLTVETKMISFTPDRGSPQISQIHTDTSIKGIQPQSSGGAAYLYHNVIRNEFESRRDGI</sequence>
<comment type="caution">
    <text evidence="1">The sequence shown here is derived from an EMBL/GenBank/DDBJ whole genome shotgun (WGS) entry which is preliminary data.</text>
</comment>
<accession>A0A0M8MGM4</accession>
<dbReference type="AlphaFoldDB" id="A0A0M8MGM4"/>
<proteinExistence type="predicted"/>
<keyword evidence="2" id="KW-1185">Reference proteome</keyword>
<evidence type="ECO:0000313" key="1">
    <source>
        <dbReference type="EMBL" id="KOS05841.1"/>
    </source>
</evidence>